<gene>
    <name evidence="7" type="ORF">ENM42_02220</name>
</gene>
<sequence length="140" mass="16179">MKLIVKREIFEEIVNRCVEGYPFETAGLMLGFGEEGKVVEIIPVRNVHEVDRRVRYKIDPIEYFNAEKTAESKGLEVIGVYHSHPDHPPNPSAYDLEYALPPWYYLIVSVTKGKMLNHRCWKAVEKDGVKAFQESDILLE</sequence>
<proteinExistence type="predicted"/>
<evidence type="ECO:0000256" key="5">
    <source>
        <dbReference type="ARBA" id="ARBA00023049"/>
    </source>
</evidence>
<dbReference type="GO" id="GO:0008235">
    <property type="term" value="F:metalloexopeptidase activity"/>
    <property type="evidence" value="ECO:0007669"/>
    <property type="project" value="TreeGrafter"/>
</dbReference>
<keyword evidence="1" id="KW-0645">Protease</keyword>
<dbReference type="Gene3D" id="3.40.140.10">
    <property type="entry name" value="Cytidine Deaminase, domain 2"/>
    <property type="match status" value="1"/>
</dbReference>
<protein>
    <submittedName>
        <fullName evidence="7">M67 family peptidase</fullName>
    </submittedName>
</protein>
<dbReference type="GO" id="GO:0006508">
    <property type="term" value="P:proteolysis"/>
    <property type="evidence" value="ECO:0007669"/>
    <property type="project" value="UniProtKB-KW"/>
</dbReference>
<dbReference type="InterPro" id="IPR051929">
    <property type="entry name" value="VirAsm_ModProt"/>
</dbReference>
<evidence type="ECO:0000256" key="4">
    <source>
        <dbReference type="ARBA" id="ARBA00022833"/>
    </source>
</evidence>
<dbReference type="EMBL" id="DRXS01000122">
    <property type="protein sequence ID" value="HHR40624.1"/>
    <property type="molecule type" value="Genomic_DNA"/>
</dbReference>
<dbReference type="PROSITE" id="PS50249">
    <property type="entry name" value="MPN"/>
    <property type="match status" value="1"/>
</dbReference>
<dbReference type="GO" id="GO:0008270">
    <property type="term" value="F:zinc ion binding"/>
    <property type="evidence" value="ECO:0007669"/>
    <property type="project" value="TreeGrafter"/>
</dbReference>
<dbReference type="AlphaFoldDB" id="A0A7C5YBG6"/>
<keyword evidence="4" id="KW-0862">Zinc</keyword>
<keyword evidence="3" id="KW-0378">Hydrolase</keyword>
<organism evidence="7">
    <name type="scientific">Caldiarchaeum subterraneum</name>
    <dbReference type="NCBI Taxonomy" id="311458"/>
    <lineage>
        <taxon>Archaea</taxon>
        <taxon>Nitrososphaerota</taxon>
        <taxon>Candidatus Caldarchaeales</taxon>
        <taxon>Candidatus Caldarchaeaceae</taxon>
        <taxon>Candidatus Caldarchaeum</taxon>
    </lineage>
</organism>
<evidence type="ECO:0000256" key="2">
    <source>
        <dbReference type="ARBA" id="ARBA00022723"/>
    </source>
</evidence>
<dbReference type="InterPro" id="IPR028090">
    <property type="entry name" value="JAB_dom_prok"/>
</dbReference>
<feature type="domain" description="MPN" evidence="6">
    <location>
        <begin position="3"/>
        <end position="138"/>
    </location>
</feature>
<evidence type="ECO:0000256" key="3">
    <source>
        <dbReference type="ARBA" id="ARBA00022801"/>
    </source>
</evidence>
<evidence type="ECO:0000259" key="6">
    <source>
        <dbReference type="PROSITE" id="PS50249"/>
    </source>
</evidence>
<dbReference type="InterPro" id="IPR037518">
    <property type="entry name" value="MPN"/>
</dbReference>
<accession>A0A7C5YBG6</accession>
<dbReference type="PANTHER" id="PTHR34858:SF1">
    <property type="entry name" value="CYSO-CYSTEINE PEPTIDASE"/>
    <property type="match status" value="1"/>
</dbReference>
<dbReference type="SUPFAM" id="SSF102712">
    <property type="entry name" value="JAB1/MPN domain"/>
    <property type="match status" value="1"/>
</dbReference>
<evidence type="ECO:0000256" key="1">
    <source>
        <dbReference type="ARBA" id="ARBA00022670"/>
    </source>
</evidence>
<reference evidence="7" key="1">
    <citation type="journal article" date="2020" name="mSystems">
        <title>Genome- and Community-Level Interaction Insights into Carbon Utilization and Element Cycling Functions of Hydrothermarchaeota in Hydrothermal Sediment.</title>
        <authorList>
            <person name="Zhou Z."/>
            <person name="Liu Y."/>
            <person name="Xu W."/>
            <person name="Pan J."/>
            <person name="Luo Z.H."/>
            <person name="Li M."/>
        </authorList>
    </citation>
    <scope>NUCLEOTIDE SEQUENCE [LARGE SCALE GENOMIC DNA]</scope>
    <source>
        <strain evidence="7">SpSt-1084</strain>
    </source>
</reference>
<dbReference type="Pfam" id="PF14464">
    <property type="entry name" value="Prok-JAB"/>
    <property type="match status" value="1"/>
</dbReference>
<dbReference type="FunFam" id="3.40.140.10:FF:000085">
    <property type="entry name" value="Mov34/MPN/PAD-1 family protein"/>
    <property type="match status" value="1"/>
</dbReference>
<comment type="caution">
    <text evidence="7">The sequence shown here is derived from an EMBL/GenBank/DDBJ whole genome shotgun (WGS) entry which is preliminary data.</text>
</comment>
<dbReference type="PANTHER" id="PTHR34858">
    <property type="entry name" value="CYSO-CYSTEINE PEPTIDASE"/>
    <property type="match status" value="1"/>
</dbReference>
<dbReference type="CDD" id="cd08070">
    <property type="entry name" value="MPN_like"/>
    <property type="match status" value="1"/>
</dbReference>
<name>A0A7C5YBG6_CALS0</name>
<keyword evidence="5" id="KW-0482">Metalloprotease</keyword>
<dbReference type="InterPro" id="IPR000555">
    <property type="entry name" value="JAMM/MPN+_dom"/>
</dbReference>
<evidence type="ECO:0000313" key="7">
    <source>
        <dbReference type="EMBL" id="HHR40624.1"/>
    </source>
</evidence>
<keyword evidence="2" id="KW-0479">Metal-binding</keyword>
<dbReference type="SMART" id="SM00232">
    <property type="entry name" value="JAB_MPN"/>
    <property type="match status" value="1"/>
</dbReference>